<dbReference type="HOGENOM" id="CLU_006344_15_2_1"/>
<reference evidence="2" key="2">
    <citation type="submission" date="2015-01" db="EMBL/GenBank/DDBJ databases">
        <title>Evolutionary Origins and Diversification of the Mycorrhizal Mutualists.</title>
        <authorList>
            <consortium name="DOE Joint Genome Institute"/>
            <consortium name="Mycorrhizal Genomics Consortium"/>
            <person name="Kohler A."/>
            <person name="Kuo A."/>
            <person name="Nagy L.G."/>
            <person name="Floudas D."/>
            <person name="Copeland A."/>
            <person name="Barry K.W."/>
            <person name="Cichocki N."/>
            <person name="Veneault-Fourrey C."/>
            <person name="LaButti K."/>
            <person name="Lindquist E.A."/>
            <person name="Lipzen A."/>
            <person name="Lundell T."/>
            <person name="Morin E."/>
            <person name="Murat C."/>
            <person name="Riley R."/>
            <person name="Ohm R."/>
            <person name="Sun H."/>
            <person name="Tunlid A."/>
            <person name="Henrissat B."/>
            <person name="Grigoriev I.V."/>
            <person name="Hibbett D.S."/>
            <person name="Martin F."/>
        </authorList>
    </citation>
    <scope>NUCLEOTIDE SEQUENCE [LARGE SCALE GENOMIC DNA]</scope>
    <source>
        <strain evidence="2">Ve08.2h10</strain>
    </source>
</reference>
<dbReference type="AlphaFoldDB" id="A0A0D0DER8"/>
<feature type="non-terminal residue" evidence="1">
    <location>
        <position position="1"/>
    </location>
</feature>
<dbReference type="STRING" id="930991.A0A0D0DER8"/>
<dbReference type="InParanoid" id="A0A0D0DER8"/>
<dbReference type="Proteomes" id="UP000054538">
    <property type="component" value="Unassembled WGS sequence"/>
</dbReference>
<organism evidence="1 2">
    <name type="scientific">Paxillus rubicundulus Ve08.2h10</name>
    <dbReference type="NCBI Taxonomy" id="930991"/>
    <lineage>
        <taxon>Eukaryota</taxon>
        <taxon>Fungi</taxon>
        <taxon>Dikarya</taxon>
        <taxon>Basidiomycota</taxon>
        <taxon>Agaricomycotina</taxon>
        <taxon>Agaricomycetes</taxon>
        <taxon>Agaricomycetidae</taxon>
        <taxon>Boletales</taxon>
        <taxon>Paxilineae</taxon>
        <taxon>Paxillaceae</taxon>
        <taxon>Paxillus</taxon>
    </lineage>
</organism>
<dbReference type="OrthoDB" id="2684213at2759"/>
<proteinExistence type="predicted"/>
<gene>
    <name evidence="1" type="ORF">PAXRUDRAFT_153332</name>
</gene>
<evidence type="ECO:0000313" key="1">
    <source>
        <dbReference type="EMBL" id="KIK83036.1"/>
    </source>
</evidence>
<keyword evidence="2" id="KW-1185">Reference proteome</keyword>
<sequence>KHARTVLTLAVELGVPDLPNHLLHFLFNQLNMDDRISSEDVHLSDCPAFAGSIKVFNSATAIFVSPSNPSSIGGMRWEQICATPSWYHGPGYYDCVFVTTNDR</sequence>
<name>A0A0D0DER8_9AGAM</name>
<evidence type="ECO:0000313" key="2">
    <source>
        <dbReference type="Proteomes" id="UP000054538"/>
    </source>
</evidence>
<protein>
    <submittedName>
        <fullName evidence="1">Uncharacterized protein</fullName>
    </submittedName>
</protein>
<dbReference type="EMBL" id="KN825601">
    <property type="protein sequence ID" value="KIK83036.1"/>
    <property type="molecule type" value="Genomic_DNA"/>
</dbReference>
<accession>A0A0D0DER8</accession>
<reference evidence="1 2" key="1">
    <citation type="submission" date="2014-04" db="EMBL/GenBank/DDBJ databases">
        <authorList>
            <consortium name="DOE Joint Genome Institute"/>
            <person name="Kuo A."/>
            <person name="Kohler A."/>
            <person name="Jargeat P."/>
            <person name="Nagy L.G."/>
            <person name="Floudas D."/>
            <person name="Copeland A."/>
            <person name="Barry K.W."/>
            <person name="Cichocki N."/>
            <person name="Veneault-Fourrey C."/>
            <person name="LaButti K."/>
            <person name="Lindquist E.A."/>
            <person name="Lipzen A."/>
            <person name="Lundell T."/>
            <person name="Morin E."/>
            <person name="Murat C."/>
            <person name="Sun H."/>
            <person name="Tunlid A."/>
            <person name="Henrissat B."/>
            <person name="Grigoriev I.V."/>
            <person name="Hibbett D.S."/>
            <person name="Martin F."/>
            <person name="Nordberg H.P."/>
            <person name="Cantor M.N."/>
            <person name="Hua S.X."/>
        </authorList>
    </citation>
    <scope>NUCLEOTIDE SEQUENCE [LARGE SCALE GENOMIC DNA]</scope>
    <source>
        <strain evidence="1 2">Ve08.2h10</strain>
    </source>
</reference>